<reference evidence="1 2" key="1">
    <citation type="submission" date="2016-07" db="EMBL/GenBank/DDBJ databases">
        <title>Pervasive Adenine N6-methylation of Active Genes in Fungi.</title>
        <authorList>
            <consortium name="DOE Joint Genome Institute"/>
            <person name="Mondo S.J."/>
            <person name="Dannebaum R.O."/>
            <person name="Kuo R.C."/>
            <person name="Labutti K."/>
            <person name="Haridas S."/>
            <person name="Kuo A."/>
            <person name="Salamov A."/>
            <person name="Ahrendt S.R."/>
            <person name="Lipzen A."/>
            <person name="Sullivan W."/>
            <person name="Andreopoulos W.B."/>
            <person name="Clum A."/>
            <person name="Lindquist E."/>
            <person name="Daum C."/>
            <person name="Ramamoorthy G.K."/>
            <person name="Gryganskyi A."/>
            <person name="Culley D."/>
            <person name="Magnuson J.K."/>
            <person name="James T.Y."/>
            <person name="O'Malley M.A."/>
            <person name="Stajich J.E."/>
            <person name="Spatafora J.W."/>
            <person name="Visel A."/>
            <person name="Grigoriev I.V."/>
        </authorList>
    </citation>
    <scope>NUCLEOTIDE SEQUENCE [LARGE SCALE GENOMIC DNA]</scope>
    <source>
        <strain evidence="1 2">ATCC 12442</strain>
    </source>
</reference>
<dbReference type="Proteomes" id="UP000193922">
    <property type="component" value="Unassembled WGS sequence"/>
</dbReference>
<proteinExistence type="predicted"/>
<evidence type="ECO:0008006" key="3">
    <source>
        <dbReference type="Google" id="ProtNLM"/>
    </source>
</evidence>
<dbReference type="EMBL" id="MCFD01000005">
    <property type="protein sequence ID" value="ORX70726.1"/>
    <property type="molecule type" value="Genomic_DNA"/>
</dbReference>
<dbReference type="AlphaFoldDB" id="A0A1Y1WBX6"/>
<keyword evidence="2" id="KW-1185">Reference proteome</keyword>
<protein>
    <recommendedName>
        <fullName evidence="3">F-box domain-containing protein</fullName>
    </recommendedName>
</protein>
<comment type="caution">
    <text evidence="1">The sequence shown here is derived from an EMBL/GenBank/DDBJ whole genome shotgun (WGS) entry which is preliminary data.</text>
</comment>
<evidence type="ECO:0000313" key="1">
    <source>
        <dbReference type="EMBL" id="ORX70726.1"/>
    </source>
</evidence>
<organism evidence="1 2">
    <name type="scientific">Linderina pennispora</name>
    <dbReference type="NCBI Taxonomy" id="61395"/>
    <lineage>
        <taxon>Eukaryota</taxon>
        <taxon>Fungi</taxon>
        <taxon>Fungi incertae sedis</taxon>
        <taxon>Zoopagomycota</taxon>
        <taxon>Kickxellomycotina</taxon>
        <taxon>Kickxellomycetes</taxon>
        <taxon>Kickxellales</taxon>
        <taxon>Kickxellaceae</taxon>
        <taxon>Linderina</taxon>
    </lineage>
</organism>
<evidence type="ECO:0000313" key="2">
    <source>
        <dbReference type="Proteomes" id="UP000193922"/>
    </source>
</evidence>
<dbReference type="RefSeq" id="XP_040744305.1">
    <property type="nucleotide sequence ID" value="XM_040885480.1"/>
</dbReference>
<gene>
    <name evidence="1" type="ORF">DL89DRAFT_256917</name>
</gene>
<sequence length="579" mass="66536">MPNLDLNQLPTAILVNIFATLCRDILHKYALISNYWEVMDIATVCRLWNYYIPSFTYRSIFVQRKISNHYSEQHRKEVEKVVWFSNIGSITYQQKRRYATDLCVVMNDDYTGPLLLPDALTSFGLIYPTFCHLEKLHFFGRGILRSGTDERTPDIIGDAVAFCNFLYFHFRGLTSIKLSPIIILPADHTTEEHNVPAVPTSPVFTLSPCYPLLFQFYFEHLPYFYCVKPVSLFIHQPATLYITTLVLDLRCINRPENLFFSDFNALETIRFLNIHEQVPLFGLLPYSAERPVLPNLKILQLEFKEIHGAQQRTLVQPASLLHSCPKLSELLISRSTRIYQDLYSSFRDAPLRTLSINEDQRTLLHIDTGIIRSIDCLHLETIKPDEGNWWDDPIHYVSRFYSTESAVRRAHLGITVPFPTHICWYNLVSLSLTTDVATVTLIVRLLKQLIILKYLRIMCITMNPHDSDVYFWGSNDREADICAATEPTVVDSARLDGPPDTGSIEAITHSLQVFAIDTPSHFDDESVLKLTLFLPSLQTLFVAAEYLDKVGRTMSIINPGVSVSNIRQADRYFNIDFCE</sequence>
<name>A0A1Y1WBX6_9FUNG</name>
<dbReference type="GeneID" id="63802128"/>
<accession>A0A1Y1WBX6</accession>